<sequence length="432" mass="47605">MFRKLSIAAMTLTVSATSSMAATNISWWHGMGGANADVINEVSKRFNEAQQSCALTPVSKGSYEEALASGIAAFRSGEQPNILQVFDAGAATIINAKGATVPAEDLINNAGYKFDREAFIEGVRYFYAAPDGKFVGMPFNSSAPIMYINTDALKKAGVEAPKTWEEFEAIAPKLKEAGYIPLTASQLTWQFTENFFSRQNIQFATNNNGYDSVQDTKLNVTDPNLIMMFDKLKDWADKGYFGFYGAGWADNQKPFDEGKVAFWIGSSGSFGGLQKTAKMEFSADFLPYWKAVDGAGTNTFIGGAALFAMAGKPDAENKCVADFFQFLTSPEVQKYYHQATGYVAITKAAYELAKSEGYYEKTPVAEVGIKQLMLPSGEWSKGYRLGFYPQIRTIMEREYNRIFSGETTVKQAFETIEKEGNDLLTRFAKTAN</sequence>
<comment type="subcellular location">
    <subcellularLocation>
        <location evidence="1">Periplasm</location>
    </subcellularLocation>
</comment>
<reference evidence="10 11" key="1">
    <citation type="submission" date="2018-06" db="EMBL/GenBank/DDBJ databases">
        <title>Genomic Encyclopedia of Type Strains, Phase IV (KMG-IV): sequencing the most valuable type-strain genomes for metagenomic binning, comparative biology and taxonomic classification.</title>
        <authorList>
            <person name="Goeker M."/>
        </authorList>
    </citation>
    <scope>NUCLEOTIDE SEQUENCE [LARGE SCALE GENOMIC DNA]</scope>
    <source>
        <strain evidence="10 11">DSM 25619</strain>
    </source>
</reference>
<proteinExistence type="inferred from homology"/>
<comment type="similarity">
    <text evidence="2">Belongs to the bacterial solute-binding protein 1 family.</text>
</comment>
<evidence type="ECO:0000313" key="11">
    <source>
        <dbReference type="Proteomes" id="UP000252893"/>
    </source>
</evidence>
<protein>
    <recommendedName>
        <fullName evidence="4">sn-glycerol-3-phosphate-binding periplasmic protein UgpB</fullName>
    </recommendedName>
</protein>
<comment type="function">
    <text evidence="8">Part of the ABC transporter complex UgpBAEC involved in sn-glycerol-3-phosphate (G3P) import. Binds G3P.</text>
</comment>
<dbReference type="RefSeq" id="WP_113942612.1">
    <property type="nucleotide sequence ID" value="NZ_JBHEEG010000003.1"/>
</dbReference>
<accession>A0A366E8C0</accession>
<dbReference type="AlphaFoldDB" id="A0A366E8C0"/>
<evidence type="ECO:0000256" key="2">
    <source>
        <dbReference type="ARBA" id="ARBA00008520"/>
    </source>
</evidence>
<evidence type="ECO:0000256" key="5">
    <source>
        <dbReference type="ARBA" id="ARBA00022448"/>
    </source>
</evidence>
<dbReference type="OrthoDB" id="9762335at2"/>
<evidence type="ECO:0000256" key="4">
    <source>
        <dbReference type="ARBA" id="ARBA00017470"/>
    </source>
</evidence>
<keyword evidence="5" id="KW-0813">Transport</keyword>
<comment type="caution">
    <text evidence="10">The sequence shown here is derived from an EMBL/GenBank/DDBJ whole genome shotgun (WGS) entry which is preliminary data.</text>
</comment>
<keyword evidence="6 9" id="KW-0732">Signal</keyword>
<keyword evidence="11" id="KW-1185">Reference proteome</keyword>
<dbReference type="CDD" id="cd14748">
    <property type="entry name" value="PBP2_UgpB"/>
    <property type="match status" value="1"/>
</dbReference>
<evidence type="ECO:0000256" key="8">
    <source>
        <dbReference type="ARBA" id="ARBA00034473"/>
    </source>
</evidence>
<evidence type="ECO:0000256" key="7">
    <source>
        <dbReference type="ARBA" id="ARBA00022764"/>
    </source>
</evidence>
<dbReference type="PANTHER" id="PTHR43649:SF31">
    <property type="entry name" value="SN-GLYCEROL-3-PHOSPHATE-BINDING PERIPLASMIC PROTEIN UGPB"/>
    <property type="match status" value="1"/>
</dbReference>
<dbReference type="InterPro" id="IPR006059">
    <property type="entry name" value="SBP"/>
</dbReference>
<dbReference type="Proteomes" id="UP000252893">
    <property type="component" value="Unassembled WGS sequence"/>
</dbReference>
<dbReference type="Pfam" id="PF13416">
    <property type="entry name" value="SBP_bac_8"/>
    <property type="match status" value="1"/>
</dbReference>
<gene>
    <name evidence="10" type="ORF">DFR47_101270</name>
</gene>
<dbReference type="InterPro" id="IPR050490">
    <property type="entry name" value="Bact_solute-bd_prot1"/>
</dbReference>
<organism evidence="10 11">
    <name type="scientific">Pseudochrobactrum asaccharolyticum</name>
    <dbReference type="NCBI Taxonomy" id="354351"/>
    <lineage>
        <taxon>Bacteria</taxon>
        <taxon>Pseudomonadati</taxon>
        <taxon>Pseudomonadota</taxon>
        <taxon>Alphaproteobacteria</taxon>
        <taxon>Hyphomicrobiales</taxon>
        <taxon>Brucellaceae</taxon>
        <taxon>Pseudochrobactrum</taxon>
    </lineage>
</organism>
<comment type="subunit">
    <text evidence="3">The complex is composed of two ATP-binding proteins (UgpC), two transmembrane proteins (UgpA and UgpE) and a solute-binding protein (UgpB).</text>
</comment>
<dbReference type="GO" id="GO:0042597">
    <property type="term" value="C:periplasmic space"/>
    <property type="evidence" value="ECO:0007669"/>
    <property type="project" value="UniProtKB-SubCell"/>
</dbReference>
<evidence type="ECO:0000256" key="6">
    <source>
        <dbReference type="ARBA" id="ARBA00022729"/>
    </source>
</evidence>
<dbReference type="PANTHER" id="PTHR43649">
    <property type="entry name" value="ARABINOSE-BINDING PROTEIN-RELATED"/>
    <property type="match status" value="1"/>
</dbReference>
<feature type="chain" id="PRO_5016999753" description="sn-glycerol-3-phosphate-binding periplasmic protein UgpB" evidence="9">
    <location>
        <begin position="22"/>
        <end position="432"/>
    </location>
</feature>
<feature type="signal peptide" evidence="9">
    <location>
        <begin position="1"/>
        <end position="21"/>
    </location>
</feature>
<evidence type="ECO:0000256" key="9">
    <source>
        <dbReference type="SAM" id="SignalP"/>
    </source>
</evidence>
<dbReference type="EMBL" id="QNRH01000001">
    <property type="protein sequence ID" value="RBO98670.1"/>
    <property type="molecule type" value="Genomic_DNA"/>
</dbReference>
<name>A0A366E8C0_9HYPH</name>
<evidence type="ECO:0000256" key="3">
    <source>
        <dbReference type="ARBA" id="ARBA00011557"/>
    </source>
</evidence>
<dbReference type="Gene3D" id="3.40.190.10">
    <property type="entry name" value="Periplasmic binding protein-like II"/>
    <property type="match status" value="2"/>
</dbReference>
<evidence type="ECO:0000256" key="1">
    <source>
        <dbReference type="ARBA" id="ARBA00004418"/>
    </source>
</evidence>
<keyword evidence="7" id="KW-0574">Periplasm</keyword>
<evidence type="ECO:0000313" key="10">
    <source>
        <dbReference type="EMBL" id="RBO98670.1"/>
    </source>
</evidence>
<dbReference type="SUPFAM" id="SSF53850">
    <property type="entry name" value="Periplasmic binding protein-like II"/>
    <property type="match status" value="1"/>
</dbReference>